<dbReference type="Gene3D" id="3.30.420.10">
    <property type="entry name" value="Ribonuclease H-like superfamily/Ribonuclease H"/>
    <property type="match status" value="1"/>
</dbReference>
<feature type="domain" description="Retroviral polymerase SH3-like" evidence="10">
    <location>
        <begin position="83"/>
        <end position="145"/>
    </location>
</feature>
<evidence type="ECO:0000256" key="9">
    <source>
        <dbReference type="ARBA" id="ARBA00023172"/>
    </source>
</evidence>
<keyword evidence="5" id="KW-0460">Magnesium</keyword>
<evidence type="ECO:0000313" key="12">
    <source>
        <dbReference type="Proteomes" id="UP001458880"/>
    </source>
</evidence>
<dbReference type="GO" id="GO:0016787">
    <property type="term" value="F:hydrolase activity"/>
    <property type="evidence" value="ECO:0007669"/>
    <property type="project" value="UniProtKB-KW"/>
</dbReference>
<dbReference type="InterPro" id="IPR057670">
    <property type="entry name" value="SH3_retrovirus"/>
</dbReference>
<keyword evidence="6" id="KW-0229">DNA integration</keyword>
<dbReference type="GO" id="GO:0046872">
    <property type="term" value="F:metal ion binding"/>
    <property type="evidence" value="ECO:0007669"/>
    <property type="project" value="UniProtKB-KW"/>
</dbReference>
<dbReference type="GO" id="GO:0015074">
    <property type="term" value="P:DNA integration"/>
    <property type="evidence" value="ECO:0007669"/>
    <property type="project" value="UniProtKB-KW"/>
</dbReference>
<keyword evidence="2" id="KW-0479">Metal-binding</keyword>
<dbReference type="SUPFAM" id="SSF53098">
    <property type="entry name" value="Ribonuclease H-like"/>
    <property type="match status" value="1"/>
</dbReference>
<evidence type="ECO:0000256" key="2">
    <source>
        <dbReference type="ARBA" id="ARBA00022723"/>
    </source>
</evidence>
<evidence type="ECO:0000256" key="6">
    <source>
        <dbReference type="ARBA" id="ARBA00022908"/>
    </source>
</evidence>
<evidence type="ECO:0000313" key="11">
    <source>
        <dbReference type="EMBL" id="KAK9737823.1"/>
    </source>
</evidence>
<dbReference type="Proteomes" id="UP001458880">
    <property type="component" value="Unassembled WGS sequence"/>
</dbReference>
<dbReference type="InterPro" id="IPR012337">
    <property type="entry name" value="RNaseH-like_sf"/>
</dbReference>
<keyword evidence="3" id="KW-0255">Endonuclease</keyword>
<evidence type="ECO:0000256" key="3">
    <source>
        <dbReference type="ARBA" id="ARBA00022759"/>
    </source>
</evidence>
<dbReference type="GO" id="GO:0003964">
    <property type="term" value="F:RNA-directed DNA polymerase activity"/>
    <property type="evidence" value="ECO:0007669"/>
    <property type="project" value="UniProtKB-KW"/>
</dbReference>
<reference evidence="11 12" key="1">
    <citation type="journal article" date="2024" name="BMC Genomics">
        <title>De novo assembly and annotation of Popillia japonica's genome with initial clues to its potential as an invasive pest.</title>
        <authorList>
            <person name="Cucini C."/>
            <person name="Boschi S."/>
            <person name="Funari R."/>
            <person name="Cardaioli E."/>
            <person name="Iannotti N."/>
            <person name="Marturano G."/>
            <person name="Paoli F."/>
            <person name="Bruttini M."/>
            <person name="Carapelli A."/>
            <person name="Frati F."/>
            <person name="Nardi F."/>
        </authorList>
    </citation>
    <scope>NUCLEOTIDE SEQUENCE [LARGE SCALE GENOMIC DNA]</scope>
    <source>
        <strain evidence="11">DMR45628</strain>
    </source>
</reference>
<dbReference type="EMBL" id="JASPKY010000094">
    <property type="protein sequence ID" value="KAK9737823.1"/>
    <property type="molecule type" value="Genomic_DNA"/>
</dbReference>
<dbReference type="GO" id="GO:0004519">
    <property type="term" value="F:endonuclease activity"/>
    <property type="evidence" value="ECO:0007669"/>
    <property type="project" value="UniProtKB-KW"/>
</dbReference>
<evidence type="ECO:0000256" key="7">
    <source>
        <dbReference type="ARBA" id="ARBA00022918"/>
    </source>
</evidence>
<keyword evidence="8" id="KW-0548">Nucleotidyltransferase</keyword>
<keyword evidence="12" id="KW-1185">Reference proteome</keyword>
<gene>
    <name evidence="11" type="ORF">QE152_g10390</name>
</gene>
<comment type="caution">
    <text evidence="11">The sequence shown here is derived from an EMBL/GenBank/DDBJ whole genome shotgun (WGS) entry which is preliminary data.</text>
</comment>
<dbReference type="AlphaFoldDB" id="A0AAW1LRM1"/>
<proteinExistence type="predicted"/>
<dbReference type="GO" id="GO:0003676">
    <property type="term" value="F:nucleic acid binding"/>
    <property type="evidence" value="ECO:0007669"/>
    <property type="project" value="InterPro"/>
</dbReference>
<keyword evidence="8" id="KW-0239">DNA-directed DNA polymerase</keyword>
<dbReference type="GO" id="GO:0003887">
    <property type="term" value="F:DNA-directed DNA polymerase activity"/>
    <property type="evidence" value="ECO:0007669"/>
    <property type="project" value="UniProtKB-KW"/>
</dbReference>
<evidence type="ECO:0000256" key="1">
    <source>
        <dbReference type="ARBA" id="ARBA00022722"/>
    </source>
</evidence>
<name>A0AAW1LRM1_POPJA</name>
<dbReference type="Pfam" id="PF25597">
    <property type="entry name" value="SH3_retrovirus"/>
    <property type="match status" value="1"/>
</dbReference>
<evidence type="ECO:0000256" key="4">
    <source>
        <dbReference type="ARBA" id="ARBA00022801"/>
    </source>
</evidence>
<keyword evidence="9" id="KW-0233">DNA recombination</keyword>
<evidence type="ECO:0000259" key="10">
    <source>
        <dbReference type="Pfam" id="PF25597"/>
    </source>
</evidence>
<sequence length="180" mass="20744">MLQEASLEPAYWAEAVNRARTIIEKARSMLQEASLEPAYWAEAVNTAVYLKNRAPTKALSGMLPEEYWTGNKINLQHLKVFGSRAFAHIPKEKRTKWDAKSKEMIMVGYCENSKAYRLINPDDPRKVEKGRNVFFIEDNKPHNSDTGSSNFEEKQSCELVIEFPLKQDEIESYRISVKAR</sequence>
<keyword evidence="8" id="KW-0808">Transferase</keyword>
<evidence type="ECO:0000256" key="8">
    <source>
        <dbReference type="ARBA" id="ARBA00022932"/>
    </source>
</evidence>
<keyword evidence="4" id="KW-0378">Hydrolase</keyword>
<organism evidence="11 12">
    <name type="scientific">Popillia japonica</name>
    <name type="common">Japanese beetle</name>
    <dbReference type="NCBI Taxonomy" id="7064"/>
    <lineage>
        <taxon>Eukaryota</taxon>
        <taxon>Metazoa</taxon>
        <taxon>Ecdysozoa</taxon>
        <taxon>Arthropoda</taxon>
        <taxon>Hexapoda</taxon>
        <taxon>Insecta</taxon>
        <taxon>Pterygota</taxon>
        <taxon>Neoptera</taxon>
        <taxon>Endopterygota</taxon>
        <taxon>Coleoptera</taxon>
        <taxon>Polyphaga</taxon>
        <taxon>Scarabaeiformia</taxon>
        <taxon>Scarabaeidae</taxon>
        <taxon>Rutelinae</taxon>
        <taxon>Popillia</taxon>
    </lineage>
</organism>
<keyword evidence="1" id="KW-0540">Nuclease</keyword>
<protein>
    <recommendedName>
        <fullName evidence="10">Retroviral polymerase SH3-like domain-containing protein</fullName>
    </recommendedName>
</protein>
<keyword evidence="7" id="KW-0695">RNA-directed DNA polymerase</keyword>
<dbReference type="PANTHER" id="PTHR42648:SF11">
    <property type="entry name" value="TRANSPOSON TY4-P GAG-POL POLYPROTEIN"/>
    <property type="match status" value="1"/>
</dbReference>
<dbReference type="PANTHER" id="PTHR42648">
    <property type="entry name" value="TRANSPOSASE, PUTATIVE-RELATED"/>
    <property type="match status" value="1"/>
</dbReference>
<accession>A0AAW1LRM1</accession>
<dbReference type="InterPro" id="IPR036397">
    <property type="entry name" value="RNaseH_sf"/>
</dbReference>
<evidence type="ECO:0000256" key="5">
    <source>
        <dbReference type="ARBA" id="ARBA00022842"/>
    </source>
</evidence>
<dbReference type="GO" id="GO:0006310">
    <property type="term" value="P:DNA recombination"/>
    <property type="evidence" value="ECO:0007669"/>
    <property type="project" value="UniProtKB-KW"/>
</dbReference>
<dbReference type="InterPro" id="IPR039537">
    <property type="entry name" value="Retrotran_Ty1/copia-like"/>
</dbReference>